<dbReference type="Proteomes" id="UP000319143">
    <property type="component" value="Unassembled WGS sequence"/>
</dbReference>
<gene>
    <name evidence="1" type="ORF">Poly41_58450</name>
</gene>
<dbReference type="EMBL" id="SJPV01000014">
    <property type="protein sequence ID" value="TWU31957.1"/>
    <property type="molecule type" value="Genomic_DNA"/>
</dbReference>
<comment type="caution">
    <text evidence="1">The sequence shown here is derived from an EMBL/GenBank/DDBJ whole genome shotgun (WGS) entry which is preliminary data.</text>
</comment>
<accession>A0A5C6D8C8</accession>
<evidence type="ECO:0000313" key="1">
    <source>
        <dbReference type="EMBL" id="TWU31957.1"/>
    </source>
</evidence>
<name>A0A5C6D8C8_9BACT</name>
<evidence type="ECO:0000313" key="2">
    <source>
        <dbReference type="Proteomes" id="UP000319143"/>
    </source>
</evidence>
<keyword evidence="2" id="KW-1185">Reference proteome</keyword>
<sequence length="165" mass="17763">MNKTASFQTVSIGLCATLAMLCSGCSKQEAVEKMNEAEVIAEKASDTIAEDVSKVVEEGEEMASGLGDKAMAFLSPLKDKLGNLESLKEKPEELKKAVAELIQSIENKAEGIELPESVSNALATTKQKLVELKEYLEGEVDQAKIDERIQEIKDSLKSGLSLSGK</sequence>
<dbReference type="OrthoDB" id="9877865at2"/>
<protein>
    <submittedName>
        <fullName evidence="1">Uncharacterized protein</fullName>
    </submittedName>
</protein>
<proteinExistence type="predicted"/>
<dbReference type="AlphaFoldDB" id="A0A5C6D8C8"/>
<organism evidence="1 2">
    <name type="scientific">Novipirellula artificiosorum</name>
    <dbReference type="NCBI Taxonomy" id="2528016"/>
    <lineage>
        <taxon>Bacteria</taxon>
        <taxon>Pseudomonadati</taxon>
        <taxon>Planctomycetota</taxon>
        <taxon>Planctomycetia</taxon>
        <taxon>Pirellulales</taxon>
        <taxon>Pirellulaceae</taxon>
        <taxon>Novipirellula</taxon>
    </lineage>
</organism>
<dbReference type="RefSeq" id="WP_146530603.1">
    <property type="nucleotide sequence ID" value="NZ_SJPV01000014.1"/>
</dbReference>
<reference evidence="1 2" key="1">
    <citation type="submission" date="2019-02" db="EMBL/GenBank/DDBJ databases">
        <title>Deep-cultivation of Planctomycetes and their phenomic and genomic characterization uncovers novel biology.</title>
        <authorList>
            <person name="Wiegand S."/>
            <person name="Jogler M."/>
            <person name="Boedeker C."/>
            <person name="Pinto D."/>
            <person name="Vollmers J."/>
            <person name="Rivas-Marin E."/>
            <person name="Kohn T."/>
            <person name="Peeters S.H."/>
            <person name="Heuer A."/>
            <person name="Rast P."/>
            <person name="Oberbeckmann S."/>
            <person name="Bunk B."/>
            <person name="Jeske O."/>
            <person name="Meyerdierks A."/>
            <person name="Storesund J.E."/>
            <person name="Kallscheuer N."/>
            <person name="Luecker S."/>
            <person name="Lage O.M."/>
            <person name="Pohl T."/>
            <person name="Merkel B.J."/>
            <person name="Hornburger P."/>
            <person name="Mueller R.-W."/>
            <person name="Bruemmer F."/>
            <person name="Labrenz M."/>
            <person name="Spormann A.M."/>
            <person name="Op Den Camp H."/>
            <person name="Overmann J."/>
            <person name="Amann R."/>
            <person name="Jetten M.S.M."/>
            <person name="Mascher T."/>
            <person name="Medema M.H."/>
            <person name="Devos D.P."/>
            <person name="Kaster A.-K."/>
            <person name="Ovreas L."/>
            <person name="Rohde M."/>
            <person name="Galperin M.Y."/>
            <person name="Jogler C."/>
        </authorList>
    </citation>
    <scope>NUCLEOTIDE SEQUENCE [LARGE SCALE GENOMIC DNA]</scope>
    <source>
        <strain evidence="1 2">Poly41</strain>
    </source>
</reference>